<dbReference type="SMART" id="SM00450">
    <property type="entry name" value="RHOD"/>
    <property type="match status" value="1"/>
</dbReference>
<dbReference type="InterPro" id="IPR001279">
    <property type="entry name" value="Metallo-B-lactamas"/>
</dbReference>
<dbReference type="RefSeq" id="WP_090396703.1">
    <property type="nucleotide sequence ID" value="NZ_FNEN01000003.1"/>
</dbReference>
<dbReference type="Gene3D" id="3.40.250.10">
    <property type="entry name" value="Rhodanese-like domain"/>
    <property type="match status" value="1"/>
</dbReference>
<dbReference type="GO" id="GO:0070813">
    <property type="term" value="P:hydrogen sulfide metabolic process"/>
    <property type="evidence" value="ECO:0007669"/>
    <property type="project" value="TreeGrafter"/>
</dbReference>
<dbReference type="Pfam" id="PF00581">
    <property type="entry name" value="Rhodanese"/>
    <property type="match status" value="1"/>
</dbReference>
<protein>
    <submittedName>
        <fullName evidence="3">Glyoxylase, beta-lactamase superfamily II</fullName>
    </submittedName>
</protein>
<feature type="domain" description="Rhodanese" evidence="2">
    <location>
        <begin position="16"/>
        <end position="112"/>
    </location>
</feature>
<dbReference type="GO" id="GO:0006749">
    <property type="term" value="P:glutathione metabolic process"/>
    <property type="evidence" value="ECO:0007669"/>
    <property type="project" value="InterPro"/>
</dbReference>
<dbReference type="PANTHER" id="PTHR43084">
    <property type="entry name" value="PERSULFIDE DIOXYGENASE ETHE1"/>
    <property type="match status" value="1"/>
</dbReference>
<reference evidence="3 4" key="1">
    <citation type="submission" date="2016-10" db="EMBL/GenBank/DDBJ databases">
        <authorList>
            <person name="de Groot N.N."/>
        </authorList>
    </citation>
    <scope>NUCLEOTIDE SEQUENCE [LARGE SCALE GENOMIC DNA]</scope>
    <source>
        <strain evidence="3 4">DSM 21771</strain>
    </source>
</reference>
<feature type="region of interest" description="Disordered" evidence="1">
    <location>
        <begin position="336"/>
        <end position="376"/>
    </location>
</feature>
<dbReference type="PANTHER" id="PTHR43084:SF7">
    <property type="entry name" value="BETA-LACTAMASE DOMAIN PROTEIN"/>
    <property type="match status" value="1"/>
</dbReference>
<evidence type="ECO:0000256" key="1">
    <source>
        <dbReference type="SAM" id="MobiDB-lite"/>
    </source>
</evidence>
<evidence type="ECO:0000259" key="2">
    <source>
        <dbReference type="PROSITE" id="PS50206"/>
    </source>
</evidence>
<dbReference type="OrthoDB" id="9784009at2"/>
<dbReference type="InterPro" id="IPR036873">
    <property type="entry name" value="Rhodanese-like_dom_sf"/>
</dbReference>
<proteinExistence type="predicted"/>
<keyword evidence="4" id="KW-1185">Reference proteome</keyword>
<dbReference type="Proteomes" id="UP000198853">
    <property type="component" value="Unassembled WGS sequence"/>
</dbReference>
<dbReference type="PROSITE" id="PS50206">
    <property type="entry name" value="RHODANESE_3"/>
    <property type="match status" value="1"/>
</dbReference>
<dbReference type="SUPFAM" id="SSF52821">
    <property type="entry name" value="Rhodanese/Cell cycle control phosphatase"/>
    <property type="match status" value="1"/>
</dbReference>
<evidence type="ECO:0000313" key="4">
    <source>
        <dbReference type="Proteomes" id="UP000198853"/>
    </source>
</evidence>
<dbReference type="AlphaFoldDB" id="A0A1G8LMK9"/>
<dbReference type="Gene3D" id="3.60.15.10">
    <property type="entry name" value="Ribonuclease Z/Hydroxyacylglutathione hydrolase-like"/>
    <property type="match status" value="1"/>
</dbReference>
<dbReference type="InterPro" id="IPR001763">
    <property type="entry name" value="Rhodanese-like_dom"/>
</dbReference>
<dbReference type="Pfam" id="PF00753">
    <property type="entry name" value="Lactamase_B"/>
    <property type="match status" value="1"/>
</dbReference>
<name>A0A1G8LMK9_9BACI</name>
<dbReference type="SUPFAM" id="SSF56281">
    <property type="entry name" value="Metallo-hydrolase/oxidoreductase"/>
    <property type="match status" value="1"/>
</dbReference>
<dbReference type="GO" id="GO:0050313">
    <property type="term" value="F:sulfur dioxygenase activity"/>
    <property type="evidence" value="ECO:0007669"/>
    <property type="project" value="InterPro"/>
</dbReference>
<dbReference type="EMBL" id="FNEN01000003">
    <property type="protein sequence ID" value="SDI56918.1"/>
    <property type="molecule type" value="Genomic_DNA"/>
</dbReference>
<sequence length="376" mass="42206">MSQSITTKELARRVVNREETLILDVRNTDEFDDWKIEGDSVYVINEPYVNLLDGIDPVTKKLNKDQEIIVVCAKGRSSKKVAKMMEENGFTNVKDLEGGMKAWSEHLEPVKIADLNDAGSLYQFVRLGKGCLSYMVISENEAAVIDANRMTDIYERFAEEKGVTIKHTIDTHLHADHVSGSLQLANHTGGTYHLPPKDAREVTFDYASLEEGSDLTVGNTTVKVQPIYSPGHTIGSTSLIIDDRYLLTGDILFVKSIGRPDLAGKAEDWVGDLRETLYSRYKDLSDDLIVLPGHYSSIEELSEDASVNVRLGDLYQRNKALQVEDEQAFRKMVTENLPPQPNEHDNIRQTNMGKVNPAEEKQREMEIGPNRCAVHV</sequence>
<dbReference type="InterPro" id="IPR051682">
    <property type="entry name" value="Mito_Persulfide_Diox"/>
</dbReference>
<evidence type="ECO:0000313" key="3">
    <source>
        <dbReference type="EMBL" id="SDI56918.1"/>
    </source>
</evidence>
<dbReference type="SMART" id="SM00849">
    <property type="entry name" value="Lactamase_B"/>
    <property type="match status" value="1"/>
</dbReference>
<gene>
    <name evidence="3" type="ORF">SAMN04488123_103176</name>
</gene>
<dbReference type="InterPro" id="IPR044528">
    <property type="entry name" value="POD-like_MBL-fold"/>
</dbReference>
<feature type="compositionally biased region" description="Basic and acidic residues" evidence="1">
    <location>
        <begin position="357"/>
        <end position="366"/>
    </location>
</feature>
<dbReference type="InterPro" id="IPR036866">
    <property type="entry name" value="RibonucZ/Hydroxyglut_hydro"/>
</dbReference>
<accession>A0A1G8LMK9</accession>
<dbReference type="CDD" id="cd07724">
    <property type="entry name" value="POD-like_MBL-fold"/>
    <property type="match status" value="1"/>
</dbReference>
<organism evidence="3 4">
    <name type="scientific">Natribacillus halophilus</name>
    <dbReference type="NCBI Taxonomy" id="549003"/>
    <lineage>
        <taxon>Bacteria</taxon>
        <taxon>Bacillati</taxon>
        <taxon>Bacillota</taxon>
        <taxon>Bacilli</taxon>
        <taxon>Bacillales</taxon>
        <taxon>Bacillaceae</taxon>
        <taxon>Natribacillus</taxon>
    </lineage>
</organism>